<evidence type="ECO:0000256" key="1">
    <source>
        <dbReference type="ARBA" id="ARBA00008532"/>
    </source>
</evidence>
<dbReference type="AlphaFoldDB" id="E6PFX8"/>
<dbReference type="EMBL" id="CABL01000008">
    <property type="protein sequence ID" value="CBH75365.1"/>
    <property type="molecule type" value="Genomic_DNA"/>
</dbReference>
<dbReference type="GO" id="GO:0000052">
    <property type="term" value="P:citrulline metabolic process"/>
    <property type="evidence" value="ECO:0007669"/>
    <property type="project" value="TreeGrafter"/>
</dbReference>
<dbReference type="GO" id="GO:0006525">
    <property type="term" value="P:arginine metabolic process"/>
    <property type="evidence" value="ECO:0007669"/>
    <property type="project" value="TreeGrafter"/>
</dbReference>
<evidence type="ECO:0000313" key="3">
    <source>
        <dbReference type="EMBL" id="CBH75365.1"/>
    </source>
</evidence>
<gene>
    <name evidence="3" type="ORF">CARN1_1382</name>
</gene>
<comment type="similarity">
    <text evidence="1">Belongs to the DDAH family.</text>
</comment>
<organism evidence="3">
    <name type="scientific">mine drainage metagenome</name>
    <dbReference type="NCBI Taxonomy" id="410659"/>
    <lineage>
        <taxon>unclassified sequences</taxon>
        <taxon>metagenomes</taxon>
        <taxon>ecological metagenomes</taxon>
    </lineage>
</organism>
<dbReference type="InterPro" id="IPR033199">
    <property type="entry name" value="DDAH-like"/>
</dbReference>
<dbReference type="GO" id="GO:0016403">
    <property type="term" value="F:dimethylargininase activity"/>
    <property type="evidence" value="ECO:0007669"/>
    <property type="project" value="TreeGrafter"/>
</dbReference>
<evidence type="ECO:0000256" key="2">
    <source>
        <dbReference type="ARBA" id="ARBA00022801"/>
    </source>
</evidence>
<sequence length="278" mass="29954">MSGNVQLHYGPRLIGSPTGMLRRAALVRPSAAIERAVPLPSEPSAIYARALEQHENLRKLLVSFGVEIIEIAGSALDPLESAVAQSAVCLEDGVAIMRPSVMERRAAVDRTRAAFAREEIPIAGHIAAPAFFSGDDVMLLGSRAFLGVGALSNELGRRGMTSLLTAHGYRCTQVEIARKSLSLRSVVAPIDANTVAFVDDAVDATAFSDLQRIVLPRGEERAAGLMLLNERHALVDLRYRESLRILSRAGVSLECFDCYEFTKIGMTPSSLILAVARS</sequence>
<name>E6PFX8_9ZZZZ</name>
<dbReference type="PANTHER" id="PTHR12737">
    <property type="entry name" value="DIMETHYLARGININE DIMETHYLAMINOHYDROLASE"/>
    <property type="match status" value="1"/>
</dbReference>
<dbReference type="Gene3D" id="3.75.10.10">
    <property type="entry name" value="L-arginine/glycine Amidinotransferase, Chain A"/>
    <property type="match status" value="1"/>
</dbReference>
<keyword evidence="2" id="KW-0378">Hydrolase</keyword>
<dbReference type="GO" id="GO:0045429">
    <property type="term" value="P:positive regulation of nitric oxide biosynthetic process"/>
    <property type="evidence" value="ECO:0007669"/>
    <property type="project" value="TreeGrafter"/>
</dbReference>
<dbReference type="GO" id="GO:0016597">
    <property type="term" value="F:amino acid binding"/>
    <property type="evidence" value="ECO:0007669"/>
    <property type="project" value="TreeGrafter"/>
</dbReference>
<evidence type="ECO:0008006" key="4">
    <source>
        <dbReference type="Google" id="ProtNLM"/>
    </source>
</evidence>
<reference evidence="3" key="1">
    <citation type="submission" date="2009-10" db="EMBL/GenBank/DDBJ databases">
        <title>Diversity of trophic interactions inside an arsenic-rich microbial ecosystem.</title>
        <authorList>
            <person name="Bertin P.N."/>
            <person name="Heinrich-Salmeron A."/>
            <person name="Pelletier E."/>
            <person name="Goulhen-Chollet F."/>
            <person name="Arsene-Ploetze F."/>
            <person name="Gallien S."/>
            <person name="Calteau A."/>
            <person name="Vallenet D."/>
            <person name="Casiot C."/>
            <person name="Chane-Woon-Ming B."/>
            <person name="Giloteaux L."/>
            <person name="Barakat M."/>
            <person name="Bonnefoy V."/>
            <person name="Bruneel O."/>
            <person name="Chandler M."/>
            <person name="Cleiss J."/>
            <person name="Duran R."/>
            <person name="Elbaz-Poulichet F."/>
            <person name="Fonknechten N."/>
            <person name="Lauga B."/>
            <person name="Mornico D."/>
            <person name="Ortet P."/>
            <person name="Schaeffer C."/>
            <person name="Siguier P."/>
            <person name="Alexander Thil Smith A."/>
            <person name="Van Dorsselaer A."/>
            <person name="Weissenbach J."/>
            <person name="Medigue C."/>
            <person name="Le Paslier D."/>
        </authorList>
    </citation>
    <scope>NUCLEOTIDE SEQUENCE</scope>
</reference>
<proteinExistence type="inferred from homology"/>
<dbReference type="PANTHER" id="PTHR12737:SF9">
    <property type="entry name" value="DIMETHYLARGININASE"/>
    <property type="match status" value="1"/>
</dbReference>
<accession>E6PFX8</accession>
<comment type="caution">
    <text evidence="3">The sequence shown here is derived from an EMBL/GenBank/DDBJ whole genome shotgun (WGS) entry which is preliminary data.</text>
</comment>
<protein>
    <recommendedName>
        <fullName evidence="4">Dimethylargininase</fullName>
    </recommendedName>
</protein>
<dbReference type="SUPFAM" id="SSF55909">
    <property type="entry name" value="Pentein"/>
    <property type="match status" value="1"/>
</dbReference>